<reference evidence="2" key="1">
    <citation type="submission" date="2022-11" db="UniProtKB">
        <authorList>
            <consortium name="WormBaseParasite"/>
        </authorList>
    </citation>
    <scope>IDENTIFICATION</scope>
</reference>
<dbReference type="Proteomes" id="UP000887576">
    <property type="component" value="Unplaced"/>
</dbReference>
<protein>
    <submittedName>
        <fullName evidence="2">P/Homo B domain-containing protein</fullName>
    </submittedName>
</protein>
<proteinExistence type="predicted"/>
<dbReference type="WBParaSite" id="JU765_v2.g16515.t1">
    <property type="protein sequence ID" value="JU765_v2.g16515.t1"/>
    <property type="gene ID" value="JU765_v2.g16515"/>
</dbReference>
<sequence>MTTRIWILIILLIPNLINGNEHDSLLCEETGTCLEPIHTIIKLEKRDDLLARKIAEEHGMKIKGKPFLDSHYFLVHDSNISKRRKRSAIASLTEHPDVKWLSEQRPRTRVKRDYVHMDENENITESLRQKREITVGINAETKLPIPKLPFPDPLYDSQWYLVGKAVGGYDMNVREAWALGYAGRNVSVSILDDGIQKDHADLAENYDPLASTDINDHDDDPTPQNNGDNKHGTRCAGEVASIAGNNECGVGVAYHAKIGGVRMLDGPVSDSVEAASLNLNQDHIDIYSASWGPEDDGKTFDGPGPLAREAFYRGIKQGRNGKGNIFVWASGNGGSRQDSCSADGYTTSVYTLSISSATFSNGRPWYLEECPSTIASTYSSANLNQPAIVTVDVPNGCTKMHTGTSASAPLAAGIIALALEANPDLTWRDMQHIVLRTANPTPLLNNAGWSINGVGRRISNKFGYGLMDAGALVKLAKVWKTVPEQHMCTYEYKLSPPSPRPLAGRFQKNFTLDVNGCQDGTPVLYLEHVQVLTTIRFGKRGDLKLTLFSPMGTKAVLLPPRPQDFNQNGFHKWPFLSVQSWGEDPRGTWTLMVESVSSNPKITGSFSDWTLLLYGTQEPAQSTDPKHTKQPVFLPGNQASSSSVTSQENAASKLWRKFLDLVRPITDGPENEPYEAISFGDIKSVGDCHPECHGCSEKNSATSCFACKHLIQTLRNRAGFKCVEKCDDGYFVEGDKCKVCSNKCKTCKKSEQCETCHGAQLLIDVDHFGHFDHGQCVDNCPQGLISDYDTNLIQARCVLKKNPCSNGYYQDERTNCVACDPSCATCHGPGSLKCDSCAVGYANNTYGWCRPCCGQTTDEDPHCEDCSKPLQNLEVVSSPNNHPSLLKTLLIASFVIGLFVLMILCCMKWFDESSNSSTSLIPFLGGNSSEKDLPNFRYTQLQNSGDGDVLSEDSDSEDEELFGKPQTTRI</sequence>
<organism evidence="1 2">
    <name type="scientific">Panagrolaimus sp. JU765</name>
    <dbReference type="NCBI Taxonomy" id="591449"/>
    <lineage>
        <taxon>Eukaryota</taxon>
        <taxon>Metazoa</taxon>
        <taxon>Ecdysozoa</taxon>
        <taxon>Nematoda</taxon>
        <taxon>Chromadorea</taxon>
        <taxon>Rhabditida</taxon>
        <taxon>Tylenchina</taxon>
        <taxon>Panagrolaimomorpha</taxon>
        <taxon>Panagrolaimoidea</taxon>
        <taxon>Panagrolaimidae</taxon>
        <taxon>Panagrolaimus</taxon>
    </lineage>
</organism>
<evidence type="ECO:0000313" key="2">
    <source>
        <dbReference type="WBParaSite" id="JU765_v2.g16515.t1"/>
    </source>
</evidence>
<accession>A0AC34QI74</accession>
<evidence type="ECO:0000313" key="1">
    <source>
        <dbReference type="Proteomes" id="UP000887576"/>
    </source>
</evidence>
<name>A0AC34QI74_9BILA</name>